<sequence length="542" mass="60159">MVRRCNRPTADTDGGTKSWVPCLFIIGRDWPRPLGDQPAERRTMIVPRRLLRPERDVVLVLGDAISDAARAEFENRGLRLALLSAAPTISDLNRARGVLIHLDTGRAITELLPRAGASWIDHGLLICVSTADDASQLVASDLLRGLPPDQVERKVLPPAYVFPELLARHDPGPAADGAFTPEYVGNVEPLDDEDHLLMSRALAGYGQVRLEELSPGLSGARVFTVHTTRGNSFGNWGQPLFAKFDRRSKILQEADGYRAAKPFIPFGMCPEIEQVRLGARRGLLVGSLVDQSEALWDVARRGLAATAIFNLFDMTLGAWRAQGLRVQPSNGSMWQALEGARIIRADKIRSEYYETACGRGEALTPEEIVELLRPLNRPHRVGPIHGDLHADNVRVRRGEAILIDMASVCNGPLAADVALLETWFAIALKDDEHNDNYHDPEWEEVVEALYAPNAFILSPPPSEAGMKYRWMWDVIRQLRTIGIANQCSSDEYRLAVVAGLLRRCMFPATCRRDKGRRRTAYRLASRLVEALSAHEETTLATL</sequence>
<reference evidence="3" key="1">
    <citation type="submission" date="2018-05" db="EMBL/GenBank/DDBJ databases">
        <authorList>
            <person name="Li X."/>
        </authorList>
    </citation>
    <scope>NUCLEOTIDE SEQUENCE [LARGE SCALE GENOMIC DNA]</scope>
    <source>
        <strain evidence="3">LX32</strain>
    </source>
</reference>
<evidence type="ECO:0000313" key="2">
    <source>
        <dbReference type="EMBL" id="RAK51758.1"/>
    </source>
</evidence>
<protein>
    <recommendedName>
        <fullName evidence="1">Aminoglycoside phosphotransferase domain-containing protein</fullName>
    </recommendedName>
</protein>
<dbReference type="SUPFAM" id="SSF56112">
    <property type="entry name" value="Protein kinase-like (PK-like)"/>
    <property type="match status" value="1"/>
</dbReference>
<accession>A0A328AG19</accession>
<organism evidence="2 3">
    <name type="scientific">Phenylobacterium soli</name>
    <dbReference type="NCBI Taxonomy" id="2170551"/>
    <lineage>
        <taxon>Bacteria</taxon>
        <taxon>Pseudomonadati</taxon>
        <taxon>Pseudomonadota</taxon>
        <taxon>Alphaproteobacteria</taxon>
        <taxon>Caulobacterales</taxon>
        <taxon>Caulobacteraceae</taxon>
        <taxon>Phenylobacterium</taxon>
    </lineage>
</organism>
<evidence type="ECO:0000259" key="1">
    <source>
        <dbReference type="Pfam" id="PF01636"/>
    </source>
</evidence>
<gene>
    <name evidence="2" type="ORF">DJ017_18180</name>
</gene>
<dbReference type="Proteomes" id="UP000249254">
    <property type="component" value="Unassembled WGS sequence"/>
</dbReference>
<dbReference type="Gene3D" id="3.90.1200.10">
    <property type="match status" value="1"/>
</dbReference>
<keyword evidence="3" id="KW-1185">Reference proteome</keyword>
<dbReference type="OrthoDB" id="8172529at2"/>
<name>A0A328AG19_9CAUL</name>
<dbReference type="InterPro" id="IPR002575">
    <property type="entry name" value="Aminoglycoside_PTrfase"/>
</dbReference>
<dbReference type="EMBL" id="QFYQ01000002">
    <property type="protein sequence ID" value="RAK51758.1"/>
    <property type="molecule type" value="Genomic_DNA"/>
</dbReference>
<dbReference type="AlphaFoldDB" id="A0A328AG19"/>
<evidence type="ECO:0000313" key="3">
    <source>
        <dbReference type="Proteomes" id="UP000249254"/>
    </source>
</evidence>
<proteinExistence type="predicted"/>
<feature type="domain" description="Aminoglycoside phosphotransferase" evidence="1">
    <location>
        <begin position="363"/>
        <end position="422"/>
    </location>
</feature>
<dbReference type="InterPro" id="IPR011009">
    <property type="entry name" value="Kinase-like_dom_sf"/>
</dbReference>
<comment type="caution">
    <text evidence="2">The sequence shown here is derived from an EMBL/GenBank/DDBJ whole genome shotgun (WGS) entry which is preliminary data.</text>
</comment>
<dbReference type="Pfam" id="PF01636">
    <property type="entry name" value="APH"/>
    <property type="match status" value="1"/>
</dbReference>